<dbReference type="GeneID" id="17278406"/>
<dbReference type="eggNOG" id="ENOG502SG2Z">
    <property type="taxonomic scope" value="Eukaryota"/>
</dbReference>
<evidence type="ECO:0000313" key="1">
    <source>
        <dbReference type="EnsemblProtists" id="EOD33135"/>
    </source>
</evidence>
<sequence length="317" mass="35010">MHVLIAVASLHGSVDPHAKAPSIPVMGVPVMNGLTLLDQLVTSIDHPVHKLVLVHNLDDGQPNAEVCAWTARMRKSPPNHVKQVSVVTYRENLGCAAAWNTIMLQNQQSPWWLIVNADVSFRPGTLRTIASHVWAGLLASTPGGRDPVCNWLFHGWSAFALANRALHRVGTFDENFWPAYSEDYSSLSPINPDRYPRWVHPLLKIVSSLTGSVSIAHETSSTFKANSSSRLHRTVKSGKNNNDYLSSKWGTKFKYCQEGPLQTNATVPIRWRLDKARRRKRGGPPRCVACDAHGRAVRAGQHVVIQDDSEQACGSTP</sequence>
<reference evidence="2" key="1">
    <citation type="journal article" date="2013" name="Nature">
        <title>Pan genome of the phytoplankton Emiliania underpins its global distribution.</title>
        <authorList>
            <person name="Read B.A."/>
            <person name="Kegel J."/>
            <person name="Klute M.J."/>
            <person name="Kuo A."/>
            <person name="Lefebvre S.C."/>
            <person name="Maumus F."/>
            <person name="Mayer C."/>
            <person name="Miller J."/>
            <person name="Monier A."/>
            <person name="Salamov A."/>
            <person name="Young J."/>
            <person name="Aguilar M."/>
            <person name="Claverie J.M."/>
            <person name="Frickenhaus S."/>
            <person name="Gonzalez K."/>
            <person name="Herman E.K."/>
            <person name="Lin Y.C."/>
            <person name="Napier J."/>
            <person name="Ogata H."/>
            <person name="Sarno A.F."/>
            <person name="Shmutz J."/>
            <person name="Schroeder D."/>
            <person name="de Vargas C."/>
            <person name="Verret F."/>
            <person name="von Dassow P."/>
            <person name="Valentin K."/>
            <person name="Van de Peer Y."/>
            <person name="Wheeler G."/>
            <person name="Dacks J.B."/>
            <person name="Delwiche C.F."/>
            <person name="Dyhrman S.T."/>
            <person name="Glockner G."/>
            <person name="John U."/>
            <person name="Richards T."/>
            <person name="Worden A.Z."/>
            <person name="Zhang X."/>
            <person name="Grigoriev I.V."/>
            <person name="Allen A.E."/>
            <person name="Bidle K."/>
            <person name="Borodovsky M."/>
            <person name="Bowler C."/>
            <person name="Brownlee C."/>
            <person name="Cock J.M."/>
            <person name="Elias M."/>
            <person name="Gladyshev V.N."/>
            <person name="Groth M."/>
            <person name="Guda C."/>
            <person name="Hadaegh A."/>
            <person name="Iglesias-Rodriguez M.D."/>
            <person name="Jenkins J."/>
            <person name="Jones B.M."/>
            <person name="Lawson T."/>
            <person name="Leese F."/>
            <person name="Lindquist E."/>
            <person name="Lobanov A."/>
            <person name="Lomsadze A."/>
            <person name="Malik S.B."/>
            <person name="Marsh M.E."/>
            <person name="Mackinder L."/>
            <person name="Mock T."/>
            <person name="Mueller-Roeber B."/>
            <person name="Pagarete A."/>
            <person name="Parker M."/>
            <person name="Probert I."/>
            <person name="Quesneville H."/>
            <person name="Raines C."/>
            <person name="Rensing S.A."/>
            <person name="Riano-Pachon D.M."/>
            <person name="Richier S."/>
            <person name="Rokitta S."/>
            <person name="Shiraiwa Y."/>
            <person name="Soanes D.M."/>
            <person name="van der Giezen M."/>
            <person name="Wahlund T.M."/>
            <person name="Williams B."/>
            <person name="Wilson W."/>
            <person name="Wolfe G."/>
            <person name="Wurch L.L."/>
        </authorList>
    </citation>
    <scope>NUCLEOTIDE SEQUENCE</scope>
</reference>
<reference evidence="1" key="2">
    <citation type="submission" date="2024-10" db="UniProtKB">
        <authorList>
            <consortium name="EnsemblProtists"/>
        </authorList>
    </citation>
    <scope>IDENTIFICATION</scope>
</reference>
<dbReference type="Gene3D" id="3.90.550.10">
    <property type="entry name" value="Spore Coat Polysaccharide Biosynthesis Protein SpsA, Chain A"/>
    <property type="match status" value="1"/>
</dbReference>
<dbReference type="InterPro" id="IPR029044">
    <property type="entry name" value="Nucleotide-diphossugar_trans"/>
</dbReference>
<accession>A0A0D3KBK0</accession>
<dbReference type="OMA" id="PAYSEDY"/>
<dbReference type="SUPFAM" id="SSF53448">
    <property type="entry name" value="Nucleotide-diphospho-sugar transferases"/>
    <property type="match status" value="1"/>
</dbReference>
<evidence type="ECO:0008006" key="3">
    <source>
        <dbReference type="Google" id="ProtNLM"/>
    </source>
</evidence>
<name>A0A0D3KBK0_EMIH1</name>
<dbReference type="Proteomes" id="UP000013827">
    <property type="component" value="Unassembled WGS sequence"/>
</dbReference>
<proteinExistence type="predicted"/>
<dbReference type="HOGENOM" id="CLU_898386_0_0_1"/>
<dbReference type="AlphaFoldDB" id="A0A0D3KBK0"/>
<keyword evidence="2" id="KW-1185">Reference proteome</keyword>
<organism evidence="1 2">
    <name type="scientific">Emiliania huxleyi (strain CCMP1516)</name>
    <dbReference type="NCBI Taxonomy" id="280463"/>
    <lineage>
        <taxon>Eukaryota</taxon>
        <taxon>Haptista</taxon>
        <taxon>Haptophyta</taxon>
        <taxon>Prymnesiophyceae</taxon>
        <taxon>Isochrysidales</taxon>
        <taxon>Noelaerhabdaceae</taxon>
        <taxon>Emiliania</taxon>
    </lineage>
</organism>
<protein>
    <recommendedName>
        <fullName evidence="3">Glycosyltransferase 2-like domain-containing protein</fullName>
    </recommendedName>
</protein>
<evidence type="ECO:0000313" key="2">
    <source>
        <dbReference type="Proteomes" id="UP000013827"/>
    </source>
</evidence>
<dbReference type="PaxDb" id="2903-EOD33135"/>
<dbReference type="RefSeq" id="XP_005785564.1">
    <property type="nucleotide sequence ID" value="XM_005785507.1"/>
</dbReference>
<dbReference type="KEGG" id="ehx:EMIHUDRAFT_202327"/>
<dbReference type="EnsemblProtists" id="EOD33135">
    <property type="protein sequence ID" value="EOD33135"/>
    <property type="gene ID" value="EMIHUDRAFT_202327"/>
</dbReference>